<gene>
    <name evidence="3" type="ORF">Sjap_008448</name>
</gene>
<keyword evidence="2" id="KW-0812">Transmembrane</keyword>
<evidence type="ECO:0000313" key="3">
    <source>
        <dbReference type="EMBL" id="KAK9137854.1"/>
    </source>
</evidence>
<evidence type="ECO:0000256" key="1">
    <source>
        <dbReference type="SAM" id="MobiDB-lite"/>
    </source>
</evidence>
<evidence type="ECO:0000313" key="4">
    <source>
        <dbReference type="Proteomes" id="UP001417504"/>
    </source>
</evidence>
<evidence type="ECO:0000256" key="2">
    <source>
        <dbReference type="SAM" id="Phobius"/>
    </source>
</evidence>
<name>A0AAP0JQ68_9MAGN</name>
<keyword evidence="4" id="KW-1185">Reference proteome</keyword>
<keyword evidence="2" id="KW-1133">Transmembrane helix</keyword>
<dbReference type="EMBL" id="JBBNAE010000003">
    <property type="protein sequence ID" value="KAK9137854.1"/>
    <property type="molecule type" value="Genomic_DNA"/>
</dbReference>
<dbReference type="Proteomes" id="UP001417504">
    <property type="component" value="Unassembled WGS sequence"/>
</dbReference>
<feature type="transmembrane region" description="Helical" evidence="2">
    <location>
        <begin position="12"/>
        <end position="29"/>
    </location>
</feature>
<comment type="caution">
    <text evidence="3">The sequence shown here is derived from an EMBL/GenBank/DDBJ whole genome shotgun (WGS) entry which is preliminary data.</text>
</comment>
<proteinExistence type="predicted"/>
<keyword evidence="2" id="KW-0472">Membrane</keyword>
<dbReference type="AlphaFoldDB" id="A0AAP0JQ68"/>
<feature type="region of interest" description="Disordered" evidence="1">
    <location>
        <begin position="44"/>
        <end position="67"/>
    </location>
</feature>
<reference evidence="3 4" key="1">
    <citation type="submission" date="2024-01" db="EMBL/GenBank/DDBJ databases">
        <title>Genome assemblies of Stephania.</title>
        <authorList>
            <person name="Yang L."/>
        </authorList>
    </citation>
    <scope>NUCLEOTIDE SEQUENCE [LARGE SCALE GENOMIC DNA]</scope>
    <source>
        <strain evidence="3">QJT</strain>
        <tissue evidence="3">Leaf</tissue>
    </source>
</reference>
<sequence>MKRLYIPHTLSSLHIHLFLSFFFILYAGQEGFQLVPELTTTRRHGEHLSGDSSYRMTDKGKRPTIGD</sequence>
<accession>A0AAP0JQ68</accession>
<protein>
    <submittedName>
        <fullName evidence="3">Uncharacterized protein</fullName>
    </submittedName>
</protein>
<organism evidence="3 4">
    <name type="scientific">Stephania japonica</name>
    <dbReference type="NCBI Taxonomy" id="461633"/>
    <lineage>
        <taxon>Eukaryota</taxon>
        <taxon>Viridiplantae</taxon>
        <taxon>Streptophyta</taxon>
        <taxon>Embryophyta</taxon>
        <taxon>Tracheophyta</taxon>
        <taxon>Spermatophyta</taxon>
        <taxon>Magnoliopsida</taxon>
        <taxon>Ranunculales</taxon>
        <taxon>Menispermaceae</taxon>
        <taxon>Menispermoideae</taxon>
        <taxon>Cissampelideae</taxon>
        <taxon>Stephania</taxon>
    </lineage>
</organism>